<dbReference type="Gene3D" id="3.40.50.620">
    <property type="entry name" value="HUPs"/>
    <property type="match status" value="1"/>
</dbReference>
<dbReference type="RefSeq" id="WP_309792146.1">
    <property type="nucleotide sequence ID" value="NZ_JAVDPW010000001.1"/>
</dbReference>
<dbReference type="InterPro" id="IPR014729">
    <property type="entry name" value="Rossmann-like_a/b/a_fold"/>
</dbReference>
<dbReference type="PANTHER" id="PTHR46268:SF15">
    <property type="entry name" value="UNIVERSAL STRESS PROTEIN HP_0031"/>
    <property type="match status" value="1"/>
</dbReference>
<dbReference type="SUPFAM" id="SSF52402">
    <property type="entry name" value="Adenine nucleotide alpha hydrolases-like"/>
    <property type="match status" value="1"/>
</dbReference>
<protein>
    <submittedName>
        <fullName evidence="3">Nucleotide-binding universal stress UspA family protein</fullName>
    </submittedName>
</protein>
<dbReference type="InterPro" id="IPR006016">
    <property type="entry name" value="UspA"/>
</dbReference>
<feature type="domain" description="UspA" evidence="2">
    <location>
        <begin position="1"/>
        <end position="142"/>
    </location>
</feature>
<dbReference type="PRINTS" id="PR01438">
    <property type="entry name" value="UNVRSLSTRESS"/>
</dbReference>
<organism evidence="3 4">
    <name type="scientific">Inquilinus ginsengisoli</name>
    <dbReference type="NCBI Taxonomy" id="363840"/>
    <lineage>
        <taxon>Bacteria</taxon>
        <taxon>Pseudomonadati</taxon>
        <taxon>Pseudomonadota</taxon>
        <taxon>Alphaproteobacteria</taxon>
        <taxon>Rhodospirillales</taxon>
        <taxon>Rhodospirillaceae</taxon>
        <taxon>Inquilinus</taxon>
    </lineage>
</organism>
<dbReference type="Proteomes" id="UP001262410">
    <property type="component" value="Unassembled WGS sequence"/>
</dbReference>
<evidence type="ECO:0000313" key="4">
    <source>
        <dbReference type="Proteomes" id="UP001262410"/>
    </source>
</evidence>
<reference evidence="3 4" key="1">
    <citation type="submission" date="2023-07" db="EMBL/GenBank/DDBJ databases">
        <title>Sorghum-associated microbial communities from plants grown in Nebraska, USA.</title>
        <authorList>
            <person name="Schachtman D."/>
        </authorList>
    </citation>
    <scope>NUCLEOTIDE SEQUENCE [LARGE SCALE GENOMIC DNA]</scope>
    <source>
        <strain evidence="3 4">584</strain>
    </source>
</reference>
<evidence type="ECO:0000259" key="2">
    <source>
        <dbReference type="Pfam" id="PF00582"/>
    </source>
</evidence>
<comment type="caution">
    <text evidence="3">The sequence shown here is derived from an EMBL/GenBank/DDBJ whole genome shotgun (WGS) entry which is preliminary data.</text>
</comment>
<evidence type="ECO:0000313" key="3">
    <source>
        <dbReference type="EMBL" id="MDR6288176.1"/>
    </source>
</evidence>
<accession>A0ABU1JHX2</accession>
<dbReference type="InterPro" id="IPR006015">
    <property type="entry name" value="Universal_stress_UspA"/>
</dbReference>
<dbReference type="Pfam" id="PF00582">
    <property type="entry name" value="Usp"/>
    <property type="match status" value="1"/>
</dbReference>
<dbReference type="CDD" id="cd00293">
    <property type="entry name" value="USP-like"/>
    <property type="match status" value="1"/>
</dbReference>
<sequence>MFKHILIPTDGSPLADKAVDRGLHFAAEIHAQVTLLTVTQPFHVASSWPLVGADEYAQYAEQHGRELLAPGIEIARTFGVPCEAIAIEHEQPYAAIIDVATSQDCDLVAMASHGRRGISAVVLGSETQKVLTHSRIPVLVLR</sequence>
<keyword evidence="4" id="KW-1185">Reference proteome</keyword>
<evidence type="ECO:0000256" key="1">
    <source>
        <dbReference type="ARBA" id="ARBA00008791"/>
    </source>
</evidence>
<proteinExistence type="inferred from homology"/>
<name>A0ABU1JHX2_9PROT</name>
<comment type="similarity">
    <text evidence="1">Belongs to the universal stress protein A family.</text>
</comment>
<gene>
    <name evidence="3" type="ORF">E9232_000675</name>
</gene>
<dbReference type="EMBL" id="JAVDPW010000001">
    <property type="protein sequence ID" value="MDR6288176.1"/>
    <property type="molecule type" value="Genomic_DNA"/>
</dbReference>
<dbReference type="PANTHER" id="PTHR46268">
    <property type="entry name" value="STRESS RESPONSE PROTEIN NHAX"/>
    <property type="match status" value="1"/>
</dbReference>